<dbReference type="GO" id="GO:0032259">
    <property type="term" value="P:methylation"/>
    <property type="evidence" value="ECO:0007669"/>
    <property type="project" value="UniProtKB-KW"/>
</dbReference>
<organism evidence="9 10">
    <name type="scientific">Mesorhizobium ventifaucium</name>
    <dbReference type="NCBI Taxonomy" id="666020"/>
    <lineage>
        <taxon>Bacteria</taxon>
        <taxon>Pseudomonadati</taxon>
        <taxon>Pseudomonadota</taxon>
        <taxon>Alphaproteobacteria</taxon>
        <taxon>Hyphomicrobiales</taxon>
        <taxon>Phyllobacteriaceae</taxon>
        <taxon>Mesorhizobium</taxon>
    </lineage>
</organism>
<dbReference type="InterPro" id="IPR029063">
    <property type="entry name" value="SAM-dependent_MTases_sf"/>
</dbReference>
<dbReference type="Pfam" id="PF00145">
    <property type="entry name" value="DNA_methylase"/>
    <property type="match status" value="1"/>
</dbReference>
<dbReference type="Proteomes" id="UP001152604">
    <property type="component" value="Unassembled WGS sequence"/>
</dbReference>
<dbReference type="Gene3D" id="3.40.50.150">
    <property type="entry name" value="Vaccinia Virus protein VP39"/>
    <property type="match status" value="1"/>
</dbReference>
<evidence type="ECO:0000313" key="9">
    <source>
        <dbReference type="EMBL" id="CAH2394133.1"/>
    </source>
</evidence>
<evidence type="ECO:0000256" key="8">
    <source>
        <dbReference type="RuleBase" id="RU000416"/>
    </source>
</evidence>
<sequence>MAPPVSRRVVIPNGEGAFLGATYKYYEFFAGAGMARAGLEGGWKCVFANDCDELKRTSYAENWGDDHFDRRDIALVEPSDLNGLVDLAWASFPCQDLSQAGAKLGIGEAGGDAATRSGAVWPFLRLMRCLADERRHPVLLALENVVGLLYANGGADFRAICTALSEIGYRFGALIADASHFVPQSRPRVFIIALRRDVPLPTGVHAELPTNPWHTQILLRARAGLGAADAANWVWWTPGDPPATSRVRLTDVIDLSDDAEWNSDDATNRLLGMMSKTQLIRLAEAKAMGKPVIGSLYLRMRPNGKAGNIQRAEIAFGETLGCLRTPKGGASRPRIVVVDGERVRTRLLSEREAASLMGLGSDFILPKTYNECFRLIGDGVVPAVVRFLADTLLEPLASHAKAFVSQSADQKASA</sequence>
<proteinExistence type="inferred from homology"/>
<evidence type="ECO:0000256" key="7">
    <source>
        <dbReference type="PROSITE-ProRule" id="PRU01016"/>
    </source>
</evidence>
<evidence type="ECO:0000256" key="6">
    <source>
        <dbReference type="ARBA" id="ARBA00047422"/>
    </source>
</evidence>
<dbReference type="EC" id="2.1.1.37" evidence="1"/>
<dbReference type="EMBL" id="CAKXZS010000001">
    <property type="protein sequence ID" value="CAH2394133.1"/>
    <property type="molecule type" value="Genomic_DNA"/>
</dbReference>
<dbReference type="PROSITE" id="PS51679">
    <property type="entry name" value="SAM_MT_C5"/>
    <property type="match status" value="1"/>
</dbReference>
<reference evidence="9" key="1">
    <citation type="submission" date="2022-03" db="EMBL/GenBank/DDBJ databases">
        <authorList>
            <person name="Brunel B."/>
        </authorList>
    </citation>
    <scope>NUCLEOTIDE SEQUENCE</scope>
    <source>
        <strain evidence="9">STM4922sample</strain>
    </source>
</reference>
<comment type="catalytic activity">
    <reaction evidence="6">
        <text>a 2'-deoxycytidine in DNA + S-adenosyl-L-methionine = a 5-methyl-2'-deoxycytidine in DNA + S-adenosyl-L-homocysteine + H(+)</text>
        <dbReference type="Rhea" id="RHEA:13681"/>
        <dbReference type="Rhea" id="RHEA-COMP:11369"/>
        <dbReference type="Rhea" id="RHEA-COMP:11370"/>
        <dbReference type="ChEBI" id="CHEBI:15378"/>
        <dbReference type="ChEBI" id="CHEBI:57856"/>
        <dbReference type="ChEBI" id="CHEBI:59789"/>
        <dbReference type="ChEBI" id="CHEBI:85452"/>
        <dbReference type="ChEBI" id="CHEBI:85454"/>
        <dbReference type="EC" id="2.1.1.37"/>
    </reaction>
</comment>
<name>A0ABN8J7G8_9HYPH</name>
<dbReference type="GO" id="GO:0003886">
    <property type="term" value="F:DNA (cytosine-5-)-methyltransferase activity"/>
    <property type="evidence" value="ECO:0007669"/>
    <property type="project" value="UniProtKB-EC"/>
</dbReference>
<feature type="active site" evidence="7">
    <location>
        <position position="94"/>
    </location>
</feature>
<comment type="caution">
    <text evidence="9">The sequence shown here is derived from an EMBL/GenBank/DDBJ whole genome shotgun (WGS) entry which is preliminary data.</text>
</comment>
<keyword evidence="4 7" id="KW-0949">S-adenosyl-L-methionine</keyword>
<accession>A0ABN8J7G8</accession>
<dbReference type="InterPro" id="IPR001525">
    <property type="entry name" value="C5_MeTfrase"/>
</dbReference>
<dbReference type="PANTHER" id="PTHR46098:SF1">
    <property type="entry name" value="TRNA (CYTOSINE(38)-C(5))-METHYLTRANSFERASE"/>
    <property type="match status" value="1"/>
</dbReference>
<dbReference type="InterPro" id="IPR050750">
    <property type="entry name" value="C5-MTase"/>
</dbReference>
<keyword evidence="10" id="KW-1185">Reference proteome</keyword>
<keyword evidence="3 7" id="KW-0808">Transferase</keyword>
<dbReference type="SUPFAM" id="SSF53335">
    <property type="entry name" value="S-adenosyl-L-methionine-dependent methyltransferases"/>
    <property type="match status" value="1"/>
</dbReference>
<dbReference type="PRINTS" id="PR00105">
    <property type="entry name" value="C5METTRFRASE"/>
</dbReference>
<protein>
    <recommendedName>
        <fullName evidence="1">DNA (cytosine-5-)-methyltransferase</fullName>
        <ecNumber evidence="1">2.1.1.37</ecNumber>
    </recommendedName>
</protein>
<keyword evidence="2 7" id="KW-0489">Methyltransferase</keyword>
<keyword evidence="5" id="KW-0680">Restriction system</keyword>
<comment type="similarity">
    <text evidence="7 8">Belongs to the class I-like SAM-binding methyltransferase superfamily. C5-methyltransferase family.</text>
</comment>
<evidence type="ECO:0000256" key="3">
    <source>
        <dbReference type="ARBA" id="ARBA00022679"/>
    </source>
</evidence>
<dbReference type="NCBIfam" id="TIGR00675">
    <property type="entry name" value="dcm"/>
    <property type="match status" value="1"/>
</dbReference>
<gene>
    <name evidence="9" type="primary">dcm</name>
    <name evidence="9" type="ORF">MES4922_10046</name>
</gene>
<evidence type="ECO:0000256" key="2">
    <source>
        <dbReference type="ARBA" id="ARBA00022603"/>
    </source>
</evidence>
<evidence type="ECO:0000256" key="5">
    <source>
        <dbReference type="ARBA" id="ARBA00022747"/>
    </source>
</evidence>
<evidence type="ECO:0000256" key="1">
    <source>
        <dbReference type="ARBA" id="ARBA00011975"/>
    </source>
</evidence>
<dbReference type="PANTHER" id="PTHR46098">
    <property type="entry name" value="TRNA (CYTOSINE(38)-C(5))-METHYLTRANSFERASE"/>
    <property type="match status" value="1"/>
</dbReference>
<evidence type="ECO:0000313" key="10">
    <source>
        <dbReference type="Proteomes" id="UP001152604"/>
    </source>
</evidence>
<evidence type="ECO:0000256" key="4">
    <source>
        <dbReference type="ARBA" id="ARBA00022691"/>
    </source>
</evidence>